<dbReference type="GO" id="GO:0003730">
    <property type="term" value="F:mRNA 3'-UTR binding"/>
    <property type="evidence" value="ECO:0007669"/>
    <property type="project" value="TreeGrafter"/>
</dbReference>
<dbReference type="GO" id="GO:0010608">
    <property type="term" value="P:post-transcriptional regulation of gene expression"/>
    <property type="evidence" value="ECO:0007669"/>
    <property type="project" value="TreeGrafter"/>
</dbReference>
<keyword evidence="3" id="KW-1133">Transmembrane helix</keyword>
<reference evidence="5" key="1">
    <citation type="submission" date="2016-06" db="UniProtKB">
        <authorList>
            <consortium name="WormBaseParasite"/>
        </authorList>
    </citation>
    <scope>IDENTIFICATION</scope>
</reference>
<name>A0A183AX32_9TREM</name>
<dbReference type="WBParaSite" id="ECPE_0001155201-mRNA-1">
    <property type="protein sequence ID" value="ECPE_0001155201-mRNA-1"/>
    <property type="gene ID" value="ECPE_0001155201"/>
</dbReference>
<dbReference type="PROSITE" id="PS50302">
    <property type="entry name" value="PUM"/>
    <property type="match status" value="2"/>
</dbReference>
<dbReference type="GO" id="GO:0005737">
    <property type="term" value="C:cytoplasm"/>
    <property type="evidence" value="ECO:0007669"/>
    <property type="project" value="TreeGrafter"/>
</dbReference>
<dbReference type="Gene3D" id="1.25.10.10">
    <property type="entry name" value="Leucine-rich Repeat Variant"/>
    <property type="match status" value="1"/>
</dbReference>
<proteinExistence type="predicted"/>
<evidence type="ECO:0000256" key="2">
    <source>
        <dbReference type="PROSITE-ProRule" id="PRU00317"/>
    </source>
</evidence>
<feature type="domain" description="PUM-HD" evidence="4">
    <location>
        <begin position="1"/>
        <end position="150"/>
    </location>
</feature>
<dbReference type="PANTHER" id="PTHR12537">
    <property type="entry name" value="RNA BINDING PROTEIN PUMILIO-RELATED"/>
    <property type="match status" value="1"/>
</dbReference>
<dbReference type="InterPro" id="IPR011989">
    <property type="entry name" value="ARM-like"/>
</dbReference>
<evidence type="ECO:0000256" key="3">
    <source>
        <dbReference type="SAM" id="Phobius"/>
    </source>
</evidence>
<accession>A0A183AX32</accession>
<dbReference type="Pfam" id="PF00806">
    <property type="entry name" value="PUF"/>
    <property type="match status" value="2"/>
</dbReference>
<keyword evidence="1" id="KW-0677">Repeat</keyword>
<feature type="repeat" description="Pumilio" evidence="2">
    <location>
        <begin position="27"/>
        <end position="62"/>
    </location>
</feature>
<keyword evidence="3" id="KW-0472">Membrane</keyword>
<evidence type="ECO:0000256" key="1">
    <source>
        <dbReference type="ARBA" id="ARBA00022737"/>
    </source>
</evidence>
<dbReference type="InterPro" id="IPR001313">
    <property type="entry name" value="Pumilio_RNA-bd_rpt"/>
</dbReference>
<feature type="transmembrane region" description="Helical" evidence="3">
    <location>
        <begin position="114"/>
        <end position="140"/>
    </location>
</feature>
<sequence>LQMYGCRVIQKAIEWVSPDMQVSIIKELDGCVIKCVKDQNGNHVVQRCVQLVPADHLQFIVDSFKDHVSVSQVLRILFLYLALLLPRCLLTMFHNKNGTCVFTPLLHTYGALRFFMFFIAQPFPLNVSMGFIVIFVINGIRSTKARRRWL</sequence>
<dbReference type="PROSITE" id="PS50303">
    <property type="entry name" value="PUM_HD"/>
    <property type="match status" value="1"/>
</dbReference>
<dbReference type="InterPro" id="IPR016024">
    <property type="entry name" value="ARM-type_fold"/>
</dbReference>
<dbReference type="AlphaFoldDB" id="A0A183AX32"/>
<dbReference type="InterPro" id="IPR033133">
    <property type="entry name" value="PUM-HD"/>
</dbReference>
<keyword evidence="3" id="KW-0812">Transmembrane</keyword>
<feature type="repeat" description="Pumilio" evidence="2">
    <location>
        <begin position="1"/>
        <end position="26"/>
    </location>
</feature>
<dbReference type="SUPFAM" id="SSF48371">
    <property type="entry name" value="ARM repeat"/>
    <property type="match status" value="1"/>
</dbReference>
<dbReference type="PANTHER" id="PTHR12537:SF12">
    <property type="entry name" value="MATERNAL PROTEIN PUMILIO"/>
    <property type="match status" value="1"/>
</dbReference>
<evidence type="ECO:0000259" key="4">
    <source>
        <dbReference type="PROSITE" id="PS50303"/>
    </source>
</evidence>
<feature type="transmembrane region" description="Helical" evidence="3">
    <location>
        <begin position="73"/>
        <end position="94"/>
    </location>
</feature>
<protein>
    <submittedName>
        <fullName evidence="5">PUM-HD domain-containing protein</fullName>
    </submittedName>
</protein>
<organism evidence="5">
    <name type="scientific">Echinostoma caproni</name>
    <dbReference type="NCBI Taxonomy" id="27848"/>
    <lineage>
        <taxon>Eukaryota</taxon>
        <taxon>Metazoa</taxon>
        <taxon>Spiralia</taxon>
        <taxon>Lophotrochozoa</taxon>
        <taxon>Platyhelminthes</taxon>
        <taxon>Trematoda</taxon>
        <taxon>Digenea</taxon>
        <taxon>Plagiorchiida</taxon>
        <taxon>Echinostomata</taxon>
        <taxon>Echinostomatoidea</taxon>
        <taxon>Echinostomatidae</taxon>
        <taxon>Echinostoma</taxon>
    </lineage>
</organism>
<dbReference type="SMART" id="SM00025">
    <property type="entry name" value="Pumilio"/>
    <property type="match status" value="1"/>
</dbReference>
<evidence type="ECO:0000313" key="5">
    <source>
        <dbReference type="WBParaSite" id="ECPE_0001155201-mRNA-1"/>
    </source>
</evidence>
<dbReference type="GO" id="GO:0005634">
    <property type="term" value="C:nucleus"/>
    <property type="evidence" value="ECO:0007669"/>
    <property type="project" value="TreeGrafter"/>
</dbReference>